<dbReference type="SUPFAM" id="SSF46894">
    <property type="entry name" value="C-terminal effector domain of the bipartite response regulators"/>
    <property type="match status" value="1"/>
</dbReference>
<keyword evidence="2" id="KW-0902">Two-component regulatory system</keyword>
<keyword evidence="5" id="KW-0804">Transcription</keyword>
<dbReference type="CDD" id="cd17537">
    <property type="entry name" value="REC_FixJ"/>
    <property type="match status" value="1"/>
</dbReference>
<dbReference type="GO" id="GO:0003677">
    <property type="term" value="F:DNA binding"/>
    <property type="evidence" value="ECO:0007669"/>
    <property type="project" value="UniProtKB-KW"/>
</dbReference>
<evidence type="ECO:0000313" key="9">
    <source>
        <dbReference type="EMBL" id="MBB5704840.1"/>
    </source>
</evidence>
<evidence type="ECO:0000313" key="10">
    <source>
        <dbReference type="Proteomes" id="UP000537161"/>
    </source>
</evidence>
<sequence length="218" mass="23555">MAARKLVHIVDDEHAIRRSTSFMLQTAGYAVRTWPTGAAFLKEVRQAPEGCVLLDIRMPDMDGIAVQQRLVAGGIAIPVIVLTGHADVSIAVQAMKAGAVDLLEKPFGKAALIASIEAAFDRMTTTNGAAVRAARANRLLDVLTRREREVLDRLARGLQNKAIARDLGISPRTVEVHRANLMIKLDVRSLSEALRLVFAAGISADGSTRSACIRKTPR</sequence>
<dbReference type="GO" id="GO:0006355">
    <property type="term" value="P:regulation of DNA-templated transcription"/>
    <property type="evidence" value="ECO:0007669"/>
    <property type="project" value="InterPro"/>
</dbReference>
<evidence type="ECO:0000256" key="5">
    <source>
        <dbReference type="ARBA" id="ARBA00023163"/>
    </source>
</evidence>
<evidence type="ECO:0000259" key="7">
    <source>
        <dbReference type="PROSITE" id="PS50043"/>
    </source>
</evidence>
<keyword evidence="4" id="KW-0238">DNA-binding</keyword>
<proteinExistence type="predicted"/>
<evidence type="ECO:0000256" key="4">
    <source>
        <dbReference type="ARBA" id="ARBA00023125"/>
    </source>
</evidence>
<dbReference type="InterPro" id="IPR000792">
    <property type="entry name" value="Tscrpt_reg_LuxR_C"/>
</dbReference>
<dbReference type="FunFam" id="3.40.50.2300:FF:000018">
    <property type="entry name" value="DNA-binding transcriptional regulator NtrC"/>
    <property type="match status" value="1"/>
</dbReference>
<dbReference type="RefSeq" id="WP_184094351.1">
    <property type="nucleotide sequence ID" value="NZ_JACIJH010000001.1"/>
</dbReference>
<feature type="modified residue" description="4-aspartylphosphate" evidence="6">
    <location>
        <position position="55"/>
    </location>
</feature>
<reference evidence="9 10" key="1">
    <citation type="submission" date="2020-08" db="EMBL/GenBank/DDBJ databases">
        <title>Genomic Encyclopedia of Type Strains, Phase IV (KMG-IV): sequencing the most valuable type-strain genomes for metagenomic binning, comparative biology and taxonomic classification.</title>
        <authorList>
            <person name="Goeker M."/>
        </authorList>
    </citation>
    <scope>NUCLEOTIDE SEQUENCE [LARGE SCALE GENOMIC DNA]</scope>
    <source>
        <strain evidence="9 10">DSM 27163</strain>
    </source>
</reference>
<dbReference type="PROSITE" id="PS50043">
    <property type="entry name" value="HTH_LUXR_2"/>
    <property type="match status" value="1"/>
</dbReference>
<dbReference type="Gene3D" id="1.10.10.10">
    <property type="entry name" value="Winged helix-like DNA-binding domain superfamily/Winged helix DNA-binding domain"/>
    <property type="match status" value="1"/>
</dbReference>
<name>A0A7W9B234_9SPHN</name>
<keyword evidence="1 6" id="KW-0597">Phosphoprotein</keyword>
<dbReference type="InterPro" id="IPR016032">
    <property type="entry name" value="Sig_transdc_resp-reg_C-effctor"/>
</dbReference>
<dbReference type="SUPFAM" id="SSF52172">
    <property type="entry name" value="CheY-like"/>
    <property type="match status" value="1"/>
</dbReference>
<dbReference type="SMART" id="SM00421">
    <property type="entry name" value="HTH_LUXR"/>
    <property type="match status" value="1"/>
</dbReference>
<dbReference type="Gene3D" id="3.40.50.2300">
    <property type="match status" value="1"/>
</dbReference>
<feature type="domain" description="Response regulatory" evidence="8">
    <location>
        <begin position="6"/>
        <end position="120"/>
    </location>
</feature>
<dbReference type="PANTHER" id="PTHR44688">
    <property type="entry name" value="DNA-BINDING TRANSCRIPTIONAL ACTIVATOR DEVR_DOSR"/>
    <property type="match status" value="1"/>
</dbReference>
<dbReference type="EMBL" id="JACIJH010000001">
    <property type="protein sequence ID" value="MBB5704840.1"/>
    <property type="molecule type" value="Genomic_DNA"/>
</dbReference>
<organism evidence="9 10">
    <name type="scientific">Sphingopyxis panaciterrulae</name>
    <dbReference type="NCBI Taxonomy" id="462372"/>
    <lineage>
        <taxon>Bacteria</taxon>
        <taxon>Pseudomonadati</taxon>
        <taxon>Pseudomonadota</taxon>
        <taxon>Alphaproteobacteria</taxon>
        <taxon>Sphingomonadales</taxon>
        <taxon>Sphingomonadaceae</taxon>
        <taxon>Sphingopyxis</taxon>
    </lineage>
</organism>
<dbReference type="PROSITE" id="PS50110">
    <property type="entry name" value="RESPONSE_REGULATORY"/>
    <property type="match status" value="1"/>
</dbReference>
<dbReference type="GO" id="GO:0000160">
    <property type="term" value="P:phosphorelay signal transduction system"/>
    <property type="evidence" value="ECO:0007669"/>
    <property type="project" value="UniProtKB-KW"/>
</dbReference>
<evidence type="ECO:0000256" key="2">
    <source>
        <dbReference type="ARBA" id="ARBA00023012"/>
    </source>
</evidence>
<comment type="caution">
    <text evidence="9">The sequence shown here is derived from an EMBL/GenBank/DDBJ whole genome shotgun (WGS) entry which is preliminary data.</text>
</comment>
<dbReference type="CDD" id="cd06170">
    <property type="entry name" value="LuxR_C_like"/>
    <property type="match status" value="1"/>
</dbReference>
<dbReference type="AlphaFoldDB" id="A0A7W9B234"/>
<evidence type="ECO:0000256" key="3">
    <source>
        <dbReference type="ARBA" id="ARBA00023015"/>
    </source>
</evidence>
<evidence type="ECO:0000259" key="8">
    <source>
        <dbReference type="PROSITE" id="PS50110"/>
    </source>
</evidence>
<accession>A0A7W9B234</accession>
<protein>
    <submittedName>
        <fullName evidence="9">Two-component system response regulator FixJ</fullName>
    </submittedName>
</protein>
<dbReference type="PROSITE" id="PS00622">
    <property type="entry name" value="HTH_LUXR_1"/>
    <property type="match status" value="1"/>
</dbReference>
<keyword evidence="10" id="KW-1185">Reference proteome</keyword>
<dbReference type="InterPro" id="IPR001789">
    <property type="entry name" value="Sig_transdc_resp-reg_receiver"/>
</dbReference>
<dbReference type="SMART" id="SM00448">
    <property type="entry name" value="REC"/>
    <property type="match status" value="1"/>
</dbReference>
<dbReference type="Pfam" id="PF00072">
    <property type="entry name" value="Response_reg"/>
    <property type="match status" value="1"/>
</dbReference>
<feature type="domain" description="HTH luxR-type" evidence="7">
    <location>
        <begin position="136"/>
        <end position="201"/>
    </location>
</feature>
<dbReference type="InterPro" id="IPR011006">
    <property type="entry name" value="CheY-like_superfamily"/>
</dbReference>
<keyword evidence="3" id="KW-0805">Transcription regulation</keyword>
<evidence type="ECO:0000256" key="6">
    <source>
        <dbReference type="PROSITE-ProRule" id="PRU00169"/>
    </source>
</evidence>
<evidence type="ECO:0000256" key="1">
    <source>
        <dbReference type="ARBA" id="ARBA00022553"/>
    </source>
</evidence>
<dbReference type="PANTHER" id="PTHR44688:SF16">
    <property type="entry name" value="DNA-BINDING TRANSCRIPTIONAL ACTIVATOR DEVR_DOSR"/>
    <property type="match status" value="1"/>
</dbReference>
<gene>
    <name evidence="9" type="ORF">FHR21_000165</name>
</gene>
<dbReference type="Pfam" id="PF00196">
    <property type="entry name" value="GerE"/>
    <property type="match status" value="1"/>
</dbReference>
<dbReference type="InterPro" id="IPR036388">
    <property type="entry name" value="WH-like_DNA-bd_sf"/>
</dbReference>
<dbReference type="Proteomes" id="UP000537161">
    <property type="component" value="Unassembled WGS sequence"/>
</dbReference>
<dbReference type="PRINTS" id="PR00038">
    <property type="entry name" value="HTHLUXR"/>
</dbReference>